<proteinExistence type="predicted"/>
<gene>
    <name evidence="1" type="ORF">ENS19_03035</name>
</gene>
<comment type="caution">
    <text evidence="1">The sequence shown here is derived from an EMBL/GenBank/DDBJ whole genome shotgun (WGS) entry which is preliminary data.</text>
</comment>
<name>A0A7C3IX30_9CREN</name>
<organism evidence="1">
    <name type="scientific">Candidatus Methanomethylicus mesodigestus</name>
    <dbReference type="NCBI Taxonomy" id="1867258"/>
    <lineage>
        <taxon>Archaea</taxon>
        <taxon>Thermoproteota</taxon>
        <taxon>Methanosuratincolia</taxon>
        <taxon>Candidatus Methanomethylicales</taxon>
        <taxon>Candidatus Methanomethylicaceae</taxon>
        <taxon>Candidatus Methanomethylicus</taxon>
    </lineage>
</organism>
<protein>
    <submittedName>
        <fullName evidence="1">Uncharacterized protein</fullName>
    </submittedName>
</protein>
<evidence type="ECO:0000313" key="1">
    <source>
        <dbReference type="EMBL" id="HFK20234.1"/>
    </source>
</evidence>
<dbReference type="AlphaFoldDB" id="A0A7C3IX30"/>
<sequence>MRRKEDTDKGVGKLNASTMKFLAINDRIEIVVAGKKKMELNALSMPEIPENEVWINADEMKALGLSDNSIATVRRVFK</sequence>
<reference evidence="1" key="1">
    <citation type="journal article" date="2020" name="mSystems">
        <title>Genome- and Community-Level Interaction Insights into Carbon Utilization and Element Cycling Functions of Hydrothermarchaeota in Hydrothermal Sediment.</title>
        <authorList>
            <person name="Zhou Z."/>
            <person name="Liu Y."/>
            <person name="Xu W."/>
            <person name="Pan J."/>
            <person name="Luo Z.H."/>
            <person name="Li M."/>
        </authorList>
    </citation>
    <scope>NUCLEOTIDE SEQUENCE [LARGE SCALE GENOMIC DNA]</scope>
    <source>
        <strain evidence="1">SpSt-468</strain>
    </source>
</reference>
<dbReference type="EMBL" id="DSTX01000002">
    <property type="protein sequence ID" value="HFK20234.1"/>
    <property type="molecule type" value="Genomic_DNA"/>
</dbReference>
<accession>A0A7C3IX30</accession>